<evidence type="ECO:0000259" key="7">
    <source>
        <dbReference type="PROSITE" id="PS50011"/>
    </source>
</evidence>
<feature type="domain" description="Protein kinase" evidence="7">
    <location>
        <begin position="10"/>
        <end position="278"/>
    </location>
</feature>
<keyword evidence="4 5" id="KW-0067">ATP-binding</keyword>
<dbReference type="Gene3D" id="1.10.510.10">
    <property type="entry name" value="Transferase(Phosphotransferase) domain 1"/>
    <property type="match status" value="1"/>
</dbReference>
<organism evidence="8 9">
    <name type="scientific">Massilia pinisoli</name>
    <dbReference type="NCBI Taxonomy" id="1772194"/>
    <lineage>
        <taxon>Bacteria</taxon>
        <taxon>Pseudomonadati</taxon>
        <taxon>Pseudomonadota</taxon>
        <taxon>Betaproteobacteria</taxon>
        <taxon>Burkholderiales</taxon>
        <taxon>Oxalobacteraceae</taxon>
        <taxon>Telluria group</taxon>
        <taxon>Massilia</taxon>
    </lineage>
</organism>
<gene>
    <name evidence="8" type="ORF">NX784_06010</name>
</gene>
<evidence type="ECO:0000313" key="8">
    <source>
        <dbReference type="EMBL" id="MCS0581140.1"/>
    </source>
</evidence>
<comment type="caution">
    <text evidence="8">The sequence shown here is derived from an EMBL/GenBank/DDBJ whole genome shotgun (WGS) entry which is preliminary data.</text>
</comment>
<sequence length="342" mass="37439">MNPPTQLGRYRIVRVLGRGAMGEVYEGLDPRLDRSVAIKVISTASDADPDLLASYSARFIREAQAVARLNHPHIVALYDFGEENGVAYMVMELVRGEELAAYFDMTQDFQLDFTLEDAERMTCELLDALGYAHRHGVIHRDVKPANIMLSHDLRVKLTDFGVAHMAALNAAVLDADGADMVGTPSFMAPEQITGQAVGPQADIFAVGIVLYQFLTNERPFRGAGMFAVQQKILHEHPVPPTLLNPLLGPAFDRIVLRALAKRPEERYPSAEAFRDDLLRALDGDTPTQPSWRPDTVTPRPPTVRPAPVDADATRIAPPAPAPAPAAADDDVDATRFASMTRP</sequence>
<evidence type="ECO:0000256" key="5">
    <source>
        <dbReference type="PROSITE-ProRule" id="PRU10141"/>
    </source>
</evidence>
<dbReference type="SMART" id="SM00220">
    <property type="entry name" value="S_TKc"/>
    <property type="match status" value="1"/>
</dbReference>
<reference evidence="8 9" key="1">
    <citation type="submission" date="2022-08" db="EMBL/GenBank/DDBJ databases">
        <title>Reclassification of Massilia species as members of the genera Telluria, Duganella, Pseudoduganella, Mokoshia gen. nov. and Zemynaea gen. nov. using orthogonal and non-orthogonal genome-based approaches.</title>
        <authorList>
            <person name="Bowman J.P."/>
        </authorList>
    </citation>
    <scope>NUCLEOTIDE SEQUENCE [LARGE SCALE GENOMIC DNA]</scope>
    <source>
        <strain evidence="8 9">JCM 31316</strain>
    </source>
</reference>
<keyword evidence="2 5" id="KW-0547">Nucleotide-binding</keyword>
<dbReference type="Proteomes" id="UP001204151">
    <property type="component" value="Unassembled WGS sequence"/>
</dbReference>
<evidence type="ECO:0000256" key="4">
    <source>
        <dbReference type="ARBA" id="ARBA00022840"/>
    </source>
</evidence>
<keyword evidence="3 8" id="KW-0418">Kinase</keyword>
<dbReference type="PANTHER" id="PTHR43289">
    <property type="entry name" value="MITOGEN-ACTIVATED PROTEIN KINASE KINASE KINASE 20-RELATED"/>
    <property type="match status" value="1"/>
</dbReference>
<dbReference type="PANTHER" id="PTHR43289:SF30">
    <property type="entry name" value="NON-SPECIFIC SERINE_THREONINE PROTEIN KINASE"/>
    <property type="match status" value="1"/>
</dbReference>
<keyword evidence="8" id="KW-0723">Serine/threonine-protein kinase</keyword>
<feature type="compositionally biased region" description="Low complexity" evidence="6">
    <location>
        <begin position="305"/>
        <end position="316"/>
    </location>
</feature>
<dbReference type="GO" id="GO:0004674">
    <property type="term" value="F:protein serine/threonine kinase activity"/>
    <property type="evidence" value="ECO:0007669"/>
    <property type="project" value="UniProtKB-KW"/>
</dbReference>
<dbReference type="EMBL" id="JANUGW010000003">
    <property type="protein sequence ID" value="MCS0581140.1"/>
    <property type="molecule type" value="Genomic_DNA"/>
</dbReference>
<dbReference type="InterPro" id="IPR011009">
    <property type="entry name" value="Kinase-like_dom_sf"/>
</dbReference>
<dbReference type="InterPro" id="IPR000719">
    <property type="entry name" value="Prot_kinase_dom"/>
</dbReference>
<name>A0ABT1ZMK2_9BURK</name>
<dbReference type="RefSeq" id="WP_258815756.1">
    <property type="nucleotide sequence ID" value="NZ_JANUGW010000003.1"/>
</dbReference>
<dbReference type="PROSITE" id="PS00107">
    <property type="entry name" value="PROTEIN_KINASE_ATP"/>
    <property type="match status" value="1"/>
</dbReference>
<keyword evidence="1" id="KW-0808">Transferase</keyword>
<dbReference type="Pfam" id="PF00069">
    <property type="entry name" value="Pkinase"/>
    <property type="match status" value="1"/>
</dbReference>
<feature type="binding site" evidence="5">
    <location>
        <position position="39"/>
    </location>
    <ligand>
        <name>ATP</name>
        <dbReference type="ChEBI" id="CHEBI:30616"/>
    </ligand>
</feature>
<dbReference type="InterPro" id="IPR017441">
    <property type="entry name" value="Protein_kinase_ATP_BS"/>
</dbReference>
<evidence type="ECO:0000313" key="9">
    <source>
        <dbReference type="Proteomes" id="UP001204151"/>
    </source>
</evidence>
<dbReference type="Gene3D" id="3.30.200.20">
    <property type="entry name" value="Phosphorylase Kinase, domain 1"/>
    <property type="match status" value="1"/>
</dbReference>
<keyword evidence="9" id="KW-1185">Reference proteome</keyword>
<dbReference type="PROSITE" id="PS50011">
    <property type="entry name" value="PROTEIN_KINASE_DOM"/>
    <property type="match status" value="1"/>
</dbReference>
<evidence type="ECO:0000256" key="2">
    <source>
        <dbReference type="ARBA" id="ARBA00022741"/>
    </source>
</evidence>
<dbReference type="InterPro" id="IPR008271">
    <property type="entry name" value="Ser/Thr_kinase_AS"/>
</dbReference>
<evidence type="ECO:0000256" key="1">
    <source>
        <dbReference type="ARBA" id="ARBA00022679"/>
    </source>
</evidence>
<accession>A0ABT1ZMK2</accession>
<dbReference type="CDD" id="cd14014">
    <property type="entry name" value="STKc_PknB_like"/>
    <property type="match status" value="1"/>
</dbReference>
<proteinExistence type="predicted"/>
<dbReference type="PROSITE" id="PS00108">
    <property type="entry name" value="PROTEIN_KINASE_ST"/>
    <property type="match status" value="1"/>
</dbReference>
<dbReference type="SUPFAM" id="SSF56112">
    <property type="entry name" value="Protein kinase-like (PK-like)"/>
    <property type="match status" value="1"/>
</dbReference>
<protein>
    <submittedName>
        <fullName evidence="8">Serine/threonine protein kinase</fullName>
    </submittedName>
</protein>
<evidence type="ECO:0000256" key="6">
    <source>
        <dbReference type="SAM" id="MobiDB-lite"/>
    </source>
</evidence>
<evidence type="ECO:0000256" key="3">
    <source>
        <dbReference type="ARBA" id="ARBA00022777"/>
    </source>
</evidence>
<feature type="region of interest" description="Disordered" evidence="6">
    <location>
        <begin position="281"/>
        <end position="342"/>
    </location>
</feature>